<evidence type="ECO:0000256" key="4">
    <source>
        <dbReference type="ARBA" id="ARBA00022777"/>
    </source>
</evidence>
<evidence type="ECO:0000256" key="7">
    <source>
        <dbReference type="ARBA" id="ARBA00023308"/>
    </source>
</evidence>
<gene>
    <name evidence="11" type="ORF">DAT561_0368</name>
</gene>
<dbReference type="Gene3D" id="3.30.420.40">
    <property type="match status" value="2"/>
</dbReference>
<dbReference type="InterPro" id="IPR018485">
    <property type="entry name" value="FGGY_C"/>
</dbReference>
<dbReference type="GO" id="GO:0004370">
    <property type="term" value="F:glycerol kinase activity"/>
    <property type="evidence" value="ECO:0007669"/>
    <property type="project" value="TreeGrafter"/>
</dbReference>
<dbReference type="GO" id="GO:0006071">
    <property type="term" value="P:glycerol metabolic process"/>
    <property type="evidence" value="ECO:0007669"/>
    <property type="project" value="TreeGrafter"/>
</dbReference>
<keyword evidence="6" id="KW-1015">Disulfide bond</keyword>
<dbReference type="Proteomes" id="UP000269226">
    <property type="component" value="Chromosome"/>
</dbReference>
<protein>
    <recommendedName>
        <fullName evidence="8">Rhamnulokinase</fullName>
        <ecNumber evidence="8">2.7.1.5</ecNumber>
    </recommendedName>
</protein>
<feature type="domain" description="Carbohydrate kinase FGGY N-terminal" evidence="9">
    <location>
        <begin position="5"/>
        <end position="244"/>
    </location>
</feature>
<dbReference type="GO" id="GO:0008993">
    <property type="term" value="F:rhamnulokinase activity"/>
    <property type="evidence" value="ECO:0007669"/>
    <property type="project" value="UniProtKB-UniRule"/>
</dbReference>
<dbReference type="PIRSF" id="PIRSF000538">
    <property type="entry name" value="GlpK"/>
    <property type="match status" value="1"/>
</dbReference>
<dbReference type="SUPFAM" id="SSF53067">
    <property type="entry name" value="Actin-like ATPase domain"/>
    <property type="match status" value="2"/>
</dbReference>
<evidence type="ECO:0000256" key="8">
    <source>
        <dbReference type="NCBIfam" id="TIGR02627"/>
    </source>
</evidence>
<evidence type="ECO:0000256" key="6">
    <source>
        <dbReference type="ARBA" id="ARBA00023157"/>
    </source>
</evidence>
<dbReference type="RefSeq" id="WP_015694576.1">
    <property type="nucleotide sequence ID" value="NZ_AP018492.1"/>
</dbReference>
<dbReference type="EMBL" id="AP018492">
    <property type="protein sequence ID" value="BBC60506.1"/>
    <property type="molecule type" value="Genomic_DNA"/>
</dbReference>
<dbReference type="NCBIfam" id="TIGR02627">
    <property type="entry name" value="rhamnulo_kin"/>
    <property type="match status" value="1"/>
</dbReference>
<evidence type="ECO:0000256" key="2">
    <source>
        <dbReference type="ARBA" id="ARBA00022679"/>
    </source>
</evidence>
<dbReference type="Pfam" id="PF02782">
    <property type="entry name" value="FGGY_C"/>
    <property type="match status" value="1"/>
</dbReference>
<dbReference type="GeneID" id="57042929"/>
<organism evidence="11 12">
    <name type="scientific">Melissococcus plutonius</name>
    <dbReference type="NCBI Taxonomy" id="33970"/>
    <lineage>
        <taxon>Bacteria</taxon>
        <taxon>Bacillati</taxon>
        <taxon>Bacillota</taxon>
        <taxon>Bacilli</taxon>
        <taxon>Lactobacillales</taxon>
        <taxon>Enterococcaceae</taxon>
        <taxon>Melissococcus</taxon>
    </lineage>
</organism>
<keyword evidence="5" id="KW-0067">ATP-binding</keyword>
<dbReference type="Pfam" id="PF00370">
    <property type="entry name" value="FGGY_N"/>
    <property type="match status" value="1"/>
</dbReference>
<dbReference type="PANTHER" id="PTHR10196">
    <property type="entry name" value="SUGAR KINASE"/>
    <property type="match status" value="1"/>
</dbReference>
<evidence type="ECO:0000256" key="5">
    <source>
        <dbReference type="ARBA" id="ARBA00022840"/>
    </source>
</evidence>
<evidence type="ECO:0000259" key="9">
    <source>
        <dbReference type="Pfam" id="PF00370"/>
    </source>
</evidence>
<keyword evidence="3" id="KW-0547">Nucleotide-binding</keyword>
<evidence type="ECO:0000313" key="12">
    <source>
        <dbReference type="Proteomes" id="UP000269226"/>
    </source>
</evidence>
<dbReference type="PANTHER" id="PTHR10196:SF93">
    <property type="entry name" value="L-RHAMNULOKINASE"/>
    <property type="match status" value="1"/>
</dbReference>
<dbReference type="EC" id="2.7.1.5" evidence="8"/>
<proteinExistence type="inferred from homology"/>
<feature type="domain" description="Carbohydrate kinase FGGY C-terminal" evidence="10">
    <location>
        <begin position="257"/>
        <end position="445"/>
    </location>
</feature>
<accession>A0A2Z5Y129</accession>
<dbReference type="AlphaFoldDB" id="A0A2Z5Y129"/>
<dbReference type="InterPro" id="IPR000577">
    <property type="entry name" value="Carb_kinase_FGGY"/>
</dbReference>
<keyword evidence="7" id="KW-0684">Rhamnose metabolism</keyword>
<evidence type="ECO:0000259" key="10">
    <source>
        <dbReference type="Pfam" id="PF02782"/>
    </source>
</evidence>
<dbReference type="GO" id="GO:0019301">
    <property type="term" value="P:rhamnose catabolic process"/>
    <property type="evidence" value="ECO:0007669"/>
    <property type="project" value="UniProtKB-UniRule"/>
</dbReference>
<dbReference type="InterPro" id="IPR018484">
    <property type="entry name" value="FGGY_N"/>
</dbReference>
<evidence type="ECO:0000313" key="11">
    <source>
        <dbReference type="EMBL" id="BBC60506.1"/>
    </source>
</evidence>
<dbReference type="InterPro" id="IPR043129">
    <property type="entry name" value="ATPase_NBD"/>
</dbReference>
<evidence type="ECO:0000256" key="3">
    <source>
        <dbReference type="ARBA" id="ARBA00022741"/>
    </source>
</evidence>
<dbReference type="InterPro" id="IPR013449">
    <property type="entry name" value="Rhamnulokinase"/>
</dbReference>
<dbReference type="CDD" id="cd07771">
    <property type="entry name" value="ASKHA_NBD_FGGY_RhaB-like"/>
    <property type="match status" value="1"/>
</dbReference>
<name>A0A2Z5Y129_9ENTE</name>
<evidence type="ECO:0000256" key="1">
    <source>
        <dbReference type="ARBA" id="ARBA00009156"/>
    </source>
</evidence>
<dbReference type="GO" id="GO:0005524">
    <property type="term" value="F:ATP binding"/>
    <property type="evidence" value="ECO:0007669"/>
    <property type="project" value="UniProtKB-KW"/>
</dbReference>
<keyword evidence="4 11" id="KW-0418">Kinase</keyword>
<dbReference type="GO" id="GO:0005829">
    <property type="term" value="C:cytosol"/>
    <property type="evidence" value="ECO:0007669"/>
    <property type="project" value="TreeGrafter"/>
</dbReference>
<sequence>MRNCYVAIDIGASSGRLMKSSKIGKYQITLEEIHRFKNGFSQKNGKACWQMDQIIHEILIGLEKLKASGINECYVGIDTWAVDYCLINKSGERLGDPIAYRDDRTKKAIEQFTEKMSLTTLYEKTGIQIQAFNTLFQLLVEEKEKIKQADCLLLIPDYLNYVFTGKKYAERSNASTTQLLNVLTKTWDEDILSILEISSDLFPPLIEEGTLLGPLQREKFSKYDLPESFFIAVASHDTASAVVGTPAVNEKDSWGFLSSGTWSLLGIETKVPVVSSMAFNQNYTNEWGANNTIRFLKNIMGMWLIQEVARMQDYTYSYTELANLAQQEMTCEQFIDINHTRFLKPVNMINELQLFCQETQQKIPQTPGELASCVYNNLALCYALELEQLTKLTTITNKLDYLHIVGGGSNNQLLNQLTANLAGIPVESGPSEATAIGNILIQMIANHEFSSLIEGRRAVKYSFENRLYLPQPATSQSLAEYKKWIQRSVPNDKY</sequence>
<keyword evidence="2 11" id="KW-0808">Transferase</keyword>
<reference evidence="11 12" key="1">
    <citation type="submission" date="2018-01" db="EMBL/GenBank/DDBJ databases">
        <title>Whole genome sequence of Melissococcus plutonius DAT561.</title>
        <authorList>
            <person name="Okumura K."/>
            <person name="Takamatsu D."/>
            <person name="Okura M."/>
        </authorList>
    </citation>
    <scope>NUCLEOTIDE SEQUENCE [LARGE SCALE GENOMIC DNA]</scope>
    <source>
        <strain evidence="11 12">DAT561</strain>
    </source>
</reference>
<comment type="similarity">
    <text evidence="1">Belongs to the FGGY kinase family.</text>
</comment>